<accession>A0A2V2N4Q5</accession>
<name>A0A2V2N4Q5_9EURY</name>
<gene>
    <name evidence="2" type="ORF">DLD82_15530</name>
</gene>
<dbReference type="GeneID" id="97610254"/>
<feature type="domain" description="PEGA" evidence="1">
    <location>
        <begin position="62"/>
        <end position="133"/>
    </location>
</feature>
<evidence type="ECO:0000259" key="1">
    <source>
        <dbReference type="Pfam" id="PF08308"/>
    </source>
</evidence>
<protein>
    <recommendedName>
        <fullName evidence="1">PEGA domain-containing protein</fullName>
    </recommendedName>
</protein>
<dbReference type="Proteomes" id="UP000245934">
    <property type="component" value="Unassembled WGS sequence"/>
</dbReference>
<evidence type="ECO:0000313" key="3">
    <source>
        <dbReference type="Proteomes" id="UP000245934"/>
    </source>
</evidence>
<organism evidence="2 3">
    <name type="scientific">Methanospirillum stamsii</name>
    <dbReference type="NCBI Taxonomy" id="1277351"/>
    <lineage>
        <taxon>Archaea</taxon>
        <taxon>Methanobacteriati</taxon>
        <taxon>Methanobacteriota</taxon>
        <taxon>Stenosarchaea group</taxon>
        <taxon>Methanomicrobia</taxon>
        <taxon>Methanomicrobiales</taxon>
        <taxon>Methanospirillaceae</taxon>
        <taxon>Methanospirillum</taxon>
    </lineage>
</organism>
<comment type="caution">
    <text evidence="2">The sequence shown here is derived from an EMBL/GenBank/DDBJ whole genome shotgun (WGS) entry which is preliminary data.</text>
</comment>
<evidence type="ECO:0000313" key="2">
    <source>
        <dbReference type="EMBL" id="PWR70481.1"/>
    </source>
</evidence>
<sequence length="136" mass="14831">MIKKIFSVAVLVFLTGTLIGTGTADTGNYYADYYGKYGTKLNTNFSMDYPEYFDAKFDPNTGLTVSSTPGGAEIFVNDESMGVTRILKNKVISGLIPGDYTINLTYPGYTNYTTSFPLADGEVKTIEAVLAQKEKV</sequence>
<dbReference type="OrthoDB" id="378263at2157"/>
<dbReference type="EMBL" id="QGMZ01000041">
    <property type="protein sequence ID" value="PWR70481.1"/>
    <property type="molecule type" value="Genomic_DNA"/>
</dbReference>
<keyword evidence="3" id="KW-1185">Reference proteome</keyword>
<reference evidence="2 3" key="1">
    <citation type="submission" date="2018-05" db="EMBL/GenBank/DDBJ databases">
        <title>Draft genome of Methanospirillum stamsii Pt1.</title>
        <authorList>
            <person name="Dueholm M.S."/>
            <person name="Nielsen P.H."/>
            <person name="Bakmann L.F."/>
            <person name="Otzen D.E."/>
        </authorList>
    </citation>
    <scope>NUCLEOTIDE SEQUENCE [LARGE SCALE GENOMIC DNA]</scope>
    <source>
        <strain evidence="2 3">Pt1</strain>
    </source>
</reference>
<dbReference type="AlphaFoldDB" id="A0A2V2N4Q5"/>
<proteinExistence type="predicted"/>
<dbReference type="Pfam" id="PF08308">
    <property type="entry name" value="PEGA"/>
    <property type="match status" value="1"/>
</dbReference>
<dbReference type="InterPro" id="IPR013229">
    <property type="entry name" value="PEGA"/>
</dbReference>
<dbReference type="RefSeq" id="WP_109942042.1">
    <property type="nucleotide sequence ID" value="NZ_CP176366.1"/>
</dbReference>